<reference evidence="3 4" key="1">
    <citation type="submission" date="2019-03" db="EMBL/GenBank/DDBJ databases">
        <authorList>
            <person name="Gaulin E."/>
            <person name="Dumas B."/>
        </authorList>
    </citation>
    <scope>NUCLEOTIDE SEQUENCE [LARGE SCALE GENOMIC DNA]</scope>
    <source>
        <strain evidence="3">CBS 568.67</strain>
    </source>
</reference>
<evidence type="ECO:0000256" key="1">
    <source>
        <dbReference type="SAM" id="MobiDB-lite"/>
    </source>
</evidence>
<gene>
    <name evidence="3" type="primary">Aste57867_24734</name>
    <name evidence="2" type="ORF">As57867_024656</name>
    <name evidence="3" type="ORF">ASTE57867_24734</name>
</gene>
<dbReference type="Proteomes" id="UP000332933">
    <property type="component" value="Unassembled WGS sequence"/>
</dbReference>
<sequence length="124" mass="14367">MNWKRFLRPFQRKKSTAAAPQSPAPFGDKIQHSSKYEQYLERKRIADEASDDVTPQSTPESSPTAHFAVPMMSPLRVPVQIPRMYAFMRSTTVGGKLVPYTRNHVRMKRCSLSYFETIDEEERD</sequence>
<dbReference type="AlphaFoldDB" id="A0A485LVH4"/>
<feature type="region of interest" description="Disordered" evidence="1">
    <location>
        <begin position="45"/>
        <end position="67"/>
    </location>
</feature>
<accession>A0A485LVH4</accession>
<protein>
    <submittedName>
        <fullName evidence="3">Aste57867_24734 protein</fullName>
    </submittedName>
</protein>
<feature type="compositionally biased region" description="Polar residues" evidence="1">
    <location>
        <begin position="53"/>
        <end position="64"/>
    </location>
</feature>
<evidence type="ECO:0000313" key="2">
    <source>
        <dbReference type="EMBL" id="KAF0683202.1"/>
    </source>
</evidence>
<evidence type="ECO:0000313" key="3">
    <source>
        <dbReference type="EMBL" id="VFU01370.1"/>
    </source>
</evidence>
<organism evidence="3 4">
    <name type="scientific">Aphanomyces stellatus</name>
    <dbReference type="NCBI Taxonomy" id="120398"/>
    <lineage>
        <taxon>Eukaryota</taxon>
        <taxon>Sar</taxon>
        <taxon>Stramenopiles</taxon>
        <taxon>Oomycota</taxon>
        <taxon>Saprolegniomycetes</taxon>
        <taxon>Saprolegniales</taxon>
        <taxon>Verrucalvaceae</taxon>
        <taxon>Aphanomyces</taxon>
    </lineage>
</organism>
<dbReference type="EMBL" id="VJMH01007440">
    <property type="protein sequence ID" value="KAF0683202.1"/>
    <property type="molecule type" value="Genomic_DNA"/>
</dbReference>
<name>A0A485LVH4_9STRA</name>
<keyword evidence="4" id="KW-1185">Reference proteome</keyword>
<dbReference type="EMBL" id="CAADRA010007466">
    <property type="protein sequence ID" value="VFU01370.1"/>
    <property type="molecule type" value="Genomic_DNA"/>
</dbReference>
<feature type="compositionally biased region" description="Basic residues" evidence="1">
    <location>
        <begin position="1"/>
        <end position="15"/>
    </location>
</feature>
<feature type="region of interest" description="Disordered" evidence="1">
    <location>
        <begin position="1"/>
        <end position="33"/>
    </location>
</feature>
<evidence type="ECO:0000313" key="4">
    <source>
        <dbReference type="Proteomes" id="UP000332933"/>
    </source>
</evidence>
<proteinExistence type="predicted"/>
<reference evidence="2" key="2">
    <citation type="submission" date="2019-06" db="EMBL/GenBank/DDBJ databases">
        <title>Genomics analysis of Aphanomyces spp. identifies a new class of oomycete effector associated with host adaptation.</title>
        <authorList>
            <person name="Gaulin E."/>
        </authorList>
    </citation>
    <scope>NUCLEOTIDE SEQUENCE</scope>
    <source>
        <strain evidence="2">CBS 578.67</strain>
    </source>
</reference>